<evidence type="ECO:0000256" key="4">
    <source>
        <dbReference type="ARBA" id="ARBA00022475"/>
    </source>
</evidence>
<reference evidence="11" key="1">
    <citation type="journal article" date="2019" name="Int. J. Syst. Evol. Microbiol.">
        <title>The Global Catalogue of Microorganisms (GCM) 10K type strain sequencing project: providing services to taxonomists for standard genome sequencing and annotation.</title>
        <authorList>
            <consortium name="The Broad Institute Genomics Platform"/>
            <consortium name="The Broad Institute Genome Sequencing Center for Infectious Disease"/>
            <person name="Wu L."/>
            <person name="Ma J."/>
        </authorList>
    </citation>
    <scope>NUCLEOTIDE SEQUENCE [LARGE SCALE GENOMIC DNA]</scope>
    <source>
        <strain evidence="11">JCM 16703</strain>
    </source>
</reference>
<keyword evidence="5 8" id="KW-0812">Transmembrane</keyword>
<keyword evidence="7 8" id="KW-0472">Membrane</keyword>
<name>A0ABP7XCT7_9ACTN</name>
<dbReference type="EMBL" id="BAAAZH010000006">
    <property type="protein sequence ID" value="GAA4111877.1"/>
    <property type="molecule type" value="Genomic_DNA"/>
</dbReference>
<dbReference type="RefSeq" id="WP_344731926.1">
    <property type="nucleotide sequence ID" value="NZ_BAAAZH010000006.1"/>
</dbReference>
<dbReference type="InterPro" id="IPR047055">
    <property type="entry name" value="MotA-like"/>
</dbReference>
<comment type="subcellular location">
    <subcellularLocation>
        <location evidence="1">Cell membrane</location>
        <topology evidence="1">Multi-pass membrane protein</topology>
    </subcellularLocation>
</comment>
<evidence type="ECO:0000256" key="5">
    <source>
        <dbReference type="ARBA" id="ARBA00022692"/>
    </source>
</evidence>
<gene>
    <name evidence="10" type="ORF">GCM10022215_07890</name>
</gene>
<evidence type="ECO:0000256" key="6">
    <source>
        <dbReference type="ARBA" id="ARBA00022989"/>
    </source>
</evidence>
<evidence type="ECO:0000256" key="8">
    <source>
        <dbReference type="SAM" id="Phobius"/>
    </source>
</evidence>
<keyword evidence="10" id="KW-0969">Cilium</keyword>
<sequence length="257" mass="26660">MDVAAPAGIGLAFVVIMVSMVMEGGNPASLIAPPALVLVFGGTLMVSMAGGTIADFKLSLGALKTAFTGGVKPAADVVPAIVSLADKARREGLLALEEMVKDMPDEFLVKGVTMAIDGTDPDEVRDILEAEVAAKKKSDKQAAKFFADAGAYAPTIGIIGTVMGLVHVLENLAQPEELGHLIAAAFLATLWGVMSANVMWLPIASRLKRLSELEAQRMELIIEGVAAIQAGANPRVIQQKLISLLPAGQQPPAAEAA</sequence>
<dbReference type="NCBIfam" id="NF006583">
    <property type="entry name" value="PRK09109.1"/>
    <property type="match status" value="1"/>
</dbReference>
<feature type="transmembrane region" description="Helical" evidence="8">
    <location>
        <begin position="31"/>
        <end position="54"/>
    </location>
</feature>
<dbReference type="Pfam" id="PF01618">
    <property type="entry name" value="MotA_ExbB"/>
    <property type="match status" value="1"/>
</dbReference>
<evidence type="ECO:0000256" key="3">
    <source>
        <dbReference type="ARBA" id="ARBA00022448"/>
    </source>
</evidence>
<dbReference type="PANTHER" id="PTHR30433:SF3">
    <property type="entry name" value="MOTILITY PROTEIN A"/>
    <property type="match status" value="1"/>
</dbReference>
<keyword evidence="4" id="KW-1003">Cell membrane</keyword>
<dbReference type="PROSITE" id="PS01307">
    <property type="entry name" value="MOTA"/>
    <property type="match status" value="1"/>
</dbReference>
<dbReference type="PANTHER" id="PTHR30433">
    <property type="entry name" value="CHEMOTAXIS PROTEIN MOTA"/>
    <property type="match status" value="1"/>
</dbReference>
<evidence type="ECO:0000256" key="2">
    <source>
        <dbReference type="ARBA" id="ARBA00008038"/>
    </source>
</evidence>
<keyword evidence="10" id="KW-0966">Cell projection</keyword>
<dbReference type="Proteomes" id="UP001501495">
    <property type="component" value="Unassembled WGS sequence"/>
</dbReference>
<keyword evidence="6 8" id="KW-1133">Transmembrane helix</keyword>
<accession>A0ABP7XCT7</accession>
<comment type="similarity">
    <text evidence="2">Belongs to the MotA family.</text>
</comment>
<comment type="caution">
    <text evidence="10">The sequence shown here is derived from an EMBL/GenBank/DDBJ whole genome shotgun (WGS) entry which is preliminary data.</text>
</comment>
<organism evidence="10 11">
    <name type="scientific">Nocardioides fonticola</name>
    <dbReference type="NCBI Taxonomy" id="450363"/>
    <lineage>
        <taxon>Bacteria</taxon>
        <taxon>Bacillati</taxon>
        <taxon>Actinomycetota</taxon>
        <taxon>Actinomycetes</taxon>
        <taxon>Propionibacteriales</taxon>
        <taxon>Nocardioidaceae</taxon>
        <taxon>Nocardioides</taxon>
    </lineage>
</organism>
<proteinExistence type="inferred from homology"/>
<keyword evidence="3" id="KW-0813">Transport</keyword>
<dbReference type="InterPro" id="IPR000540">
    <property type="entry name" value="Flag_MotA_CS"/>
</dbReference>
<evidence type="ECO:0000313" key="11">
    <source>
        <dbReference type="Proteomes" id="UP001501495"/>
    </source>
</evidence>
<feature type="transmembrane region" description="Helical" evidence="8">
    <location>
        <begin position="7"/>
        <end position="25"/>
    </location>
</feature>
<feature type="transmembrane region" description="Helical" evidence="8">
    <location>
        <begin position="145"/>
        <end position="169"/>
    </location>
</feature>
<feature type="domain" description="MotA/TolQ/ExbB proton channel" evidence="9">
    <location>
        <begin position="102"/>
        <end position="219"/>
    </location>
</feature>
<evidence type="ECO:0000259" key="9">
    <source>
        <dbReference type="Pfam" id="PF01618"/>
    </source>
</evidence>
<evidence type="ECO:0000313" key="10">
    <source>
        <dbReference type="EMBL" id="GAA4111877.1"/>
    </source>
</evidence>
<protein>
    <submittedName>
        <fullName evidence="10">Flagellar motor protein</fullName>
    </submittedName>
</protein>
<evidence type="ECO:0000256" key="7">
    <source>
        <dbReference type="ARBA" id="ARBA00023136"/>
    </source>
</evidence>
<dbReference type="InterPro" id="IPR002898">
    <property type="entry name" value="MotA_ExbB_proton_chnl"/>
</dbReference>
<keyword evidence="10" id="KW-0282">Flagellum</keyword>
<feature type="transmembrane region" description="Helical" evidence="8">
    <location>
        <begin position="181"/>
        <end position="201"/>
    </location>
</feature>
<evidence type="ECO:0000256" key="1">
    <source>
        <dbReference type="ARBA" id="ARBA00004651"/>
    </source>
</evidence>
<keyword evidence="11" id="KW-1185">Reference proteome</keyword>